<dbReference type="AlphaFoldDB" id="A0AAN9N738"/>
<proteinExistence type="predicted"/>
<sequence>MFLWINYCLAWKGYDKIEFIKLEGYNNIQVQWNGKAFKEMENLRILIIEDSIFPTGPEHLPNSLRVLHWSCYPSPSLPSDFNPKRLEILLMPESCLQIFKPQKACLSVKDCKFLTDLPSLRETPLLTTLRLDKCSNLVNIDESIGFLDKLRFLSAKGCTKLKTLAPCIMLTSLETLDLRSCKNLESYPEGCRMLDQLPGSISVMRKVNVLVGYGHGAYEIFEEELRSEVSPRAMVISGHDRYLDVCYAYISPNNAIQVCSPNPLMHSDFRLLFPELRRNEDNFCFRRESSIHFSFRNKFPKIVLCCSISLPFVKSFAVLNLKLRVFINDTMQFSAVCNFIERGWNAKLWCNLEGKVERVFSEQEWNKAEIVFELDFPMGRNLTNRNITSSIHRGSLNWNLICVYEEGNNKDDIEFKHPMSIFPLCNIQPPSSLPTSLYYVVSRGNPE</sequence>
<protein>
    <submittedName>
        <fullName evidence="1">Uncharacterized protein</fullName>
    </submittedName>
</protein>
<comment type="caution">
    <text evidence="1">The sequence shown here is derived from an EMBL/GenBank/DDBJ whole genome shotgun (WGS) entry which is preliminary data.</text>
</comment>
<reference evidence="1 2" key="1">
    <citation type="submission" date="2024-01" db="EMBL/GenBank/DDBJ databases">
        <title>The genomes of 5 underutilized Papilionoideae crops provide insights into root nodulation and disease resistanc.</title>
        <authorList>
            <person name="Jiang F."/>
        </authorList>
    </citation>
    <scope>NUCLEOTIDE SEQUENCE [LARGE SCALE GENOMIC DNA]</scope>
    <source>
        <strain evidence="1">JINMINGXINNONG_FW02</strain>
        <tissue evidence="1">Leaves</tissue>
    </source>
</reference>
<gene>
    <name evidence="1" type="ORF">VNO80_13225</name>
</gene>
<dbReference type="InterPro" id="IPR044974">
    <property type="entry name" value="Disease_R_plants"/>
</dbReference>
<dbReference type="Gene3D" id="3.80.10.10">
    <property type="entry name" value="Ribonuclease Inhibitor"/>
    <property type="match status" value="1"/>
</dbReference>
<evidence type="ECO:0000313" key="2">
    <source>
        <dbReference type="Proteomes" id="UP001374584"/>
    </source>
</evidence>
<dbReference type="InterPro" id="IPR032675">
    <property type="entry name" value="LRR_dom_sf"/>
</dbReference>
<accession>A0AAN9N738</accession>
<name>A0AAN9N738_PHACN</name>
<keyword evidence="2" id="KW-1185">Reference proteome</keyword>
<dbReference type="EMBL" id="JAYMYR010000005">
    <property type="protein sequence ID" value="KAK7364508.1"/>
    <property type="molecule type" value="Genomic_DNA"/>
</dbReference>
<dbReference type="PANTHER" id="PTHR11017">
    <property type="entry name" value="LEUCINE-RICH REPEAT-CONTAINING PROTEIN"/>
    <property type="match status" value="1"/>
</dbReference>
<organism evidence="1 2">
    <name type="scientific">Phaseolus coccineus</name>
    <name type="common">Scarlet runner bean</name>
    <name type="synonym">Phaseolus multiflorus</name>
    <dbReference type="NCBI Taxonomy" id="3886"/>
    <lineage>
        <taxon>Eukaryota</taxon>
        <taxon>Viridiplantae</taxon>
        <taxon>Streptophyta</taxon>
        <taxon>Embryophyta</taxon>
        <taxon>Tracheophyta</taxon>
        <taxon>Spermatophyta</taxon>
        <taxon>Magnoliopsida</taxon>
        <taxon>eudicotyledons</taxon>
        <taxon>Gunneridae</taxon>
        <taxon>Pentapetalae</taxon>
        <taxon>rosids</taxon>
        <taxon>fabids</taxon>
        <taxon>Fabales</taxon>
        <taxon>Fabaceae</taxon>
        <taxon>Papilionoideae</taxon>
        <taxon>50 kb inversion clade</taxon>
        <taxon>NPAAA clade</taxon>
        <taxon>indigoferoid/millettioid clade</taxon>
        <taxon>Phaseoleae</taxon>
        <taxon>Phaseolus</taxon>
    </lineage>
</organism>
<evidence type="ECO:0000313" key="1">
    <source>
        <dbReference type="EMBL" id="KAK7364508.1"/>
    </source>
</evidence>
<dbReference type="PANTHER" id="PTHR11017:SF455">
    <property type="entry name" value="NB-ARC DOMAIN PROTEIN"/>
    <property type="match status" value="1"/>
</dbReference>
<dbReference type="GO" id="GO:0006952">
    <property type="term" value="P:defense response"/>
    <property type="evidence" value="ECO:0007669"/>
    <property type="project" value="InterPro"/>
</dbReference>
<dbReference type="Proteomes" id="UP001374584">
    <property type="component" value="Unassembled WGS sequence"/>
</dbReference>
<dbReference type="SUPFAM" id="SSF52058">
    <property type="entry name" value="L domain-like"/>
    <property type="match status" value="1"/>
</dbReference>